<organism evidence="2 3">
    <name type="scientific">Allonocardiopsis opalescens</name>
    <dbReference type="NCBI Taxonomy" id="1144618"/>
    <lineage>
        <taxon>Bacteria</taxon>
        <taxon>Bacillati</taxon>
        <taxon>Actinomycetota</taxon>
        <taxon>Actinomycetes</taxon>
        <taxon>Streptosporangiales</taxon>
        <taxon>Allonocardiopsis</taxon>
    </lineage>
</organism>
<protein>
    <submittedName>
        <fullName evidence="2">Uncharacterized protein</fullName>
    </submittedName>
</protein>
<reference evidence="2 3" key="1">
    <citation type="submission" date="2018-03" db="EMBL/GenBank/DDBJ databases">
        <title>Genomic Encyclopedia of Archaeal and Bacterial Type Strains, Phase II (KMG-II): from individual species to whole genera.</title>
        <authorList>
            <person name="Goeker M."/>
        </authorList>
    </citation>
    <scope>NUCLEOTIDE SEQUENCE [LARGE SCALE GENOMIC DNA]</scope>
    <source>
        <strain evidence="2 3">DSM 45601</strain>
    </source>
</reference>
<feature type="compositionally biased region" description="Basic and acidic residues" evidence="1">
    <location>
        <begin position="147"/>
        <end position="161"/>
    </location>
</feature>
<feature type="compositionally biased region" description="Basic and acidic residues" evidence="1">
    <location>
        <begin position="1"/>
        <end position="16"/>
    </location>
</feature>
<dbReference type="EMBL" id="PVZC01000001">
    <property type="protein sequence ID" value="PRY02139.1"/>
    <property type="molecule type" value="Genomic_DNA"/>
</dbReference>
<feature type="compositionally biased region" description="Pro residues" evidence="1">
    <location>
        <begin position="104"/>
        <end position="114"/>
    </location>
</feature>
<dbReference type="AlphaFoldDB" id="A0A2T0QDY8"/>
<name>A0A2T0QDY8_9ACTN</name>
<keyword evidence="3" id="KW-1185">Reference proteome</keyword>
<feature type="compositionally biased region" description="Acidic residues" evidence="1">
    <location>
        <begin position="53"/>
        <end position="70"/>
    </location>
</feature>
<evidence type="ECO:0000313" key="2">
    <source>
        <dbReference type="EMBL" id="PRY02139.1"/>
    </source>
</evidence>
<sequence>MNAMDRILRPAHDSGDRPSGAPDRPRTMDAALGAPDSDLGRRNRAALEAAFDSWDDSPGDWDLPEDDAPPADDVHSDWPGTRTAASERASGPSWHDISAEIYGPPSPSEQPPVAWPAAEFRGGPGRTAESDSDAPRSPDPADTAPDPAERPEGVWSADRRATAAAPESDPTTLRRSPAESPEPFDEPDQPAQPSSVERLASSDDESANGEGTRYRADPAPSGDPTQPGDAGLQNISDPLRPERPPTGQELADMHGDKRSRSERALRTAFRRGEDALDATSATGDRMVVDLEAPSPTGHPETRVPGSDPAPPPQHGIDGGDATSALFVASLGTAQLLIWGRNKFAETIKRVQWPWQ</sequence>
<proteinExistence type="predicted"/>
<dbReference type="RefSeq" id="WP_106239148.1">
    <property type="nucleotide sequence ID" value="NZ_PVZC01000001.1"/>
</dbReference>
<comment type="caution">
    <text evidence="2">The sequence shown here is derived from an EMBL/GenBank/DDBJ whole genome shotgun (WGS) entry which is preliminary data.</text>
</comment>
<gene>
    <name evidence="2" type="ORF">CLV72_101739</name>
</gene>
<evidence type="ECO:0000313" key="3">
    <source>
        <dbReference type="Proteomes" id="UP000237846"/>
    </source>
</evidence>
<evidence type="ECO:0000256" key="1">
    <source>
        <dbReference type="SAM" id="MobiDB-lite"/>
    </source>
</evidence>
<dbReference type="Proteomes" id="UP000237846">
    <property type="component" value="Unassembled WGS sequence"/>
</dbReference>
<accession>A0A2T0QDY8</accession>
<feature type="region of interest" description="Disordered" evidence="1">
    <location>
        <begin position="1"/>
        <end position="320"/>
    </location>
</feature>
<feature type="compositionally biased region" description="Basic and acidic residues" evidence="1">
    <location>
        <begin position="251"/>
        <end position="274"/>
    </location>
</feature>